<gene>
    <name evidence="2" type="ORF">BN12_900006</name>
</gene>
<comment type="caution">
    <text evidence="2">The sequence shown here is derived from an EMBL/GenBank/DDBJ whole genome shotgun (WGS) entry which is preliminary data.</text>
</comment>
<dbReference type="STRING" id="1194083.BN12_900006"/>
<sequence length="494" mass="52533">MTGVDQRSVGELLLEADHTARSILVDVGDMDAATMLRTWGEVVQGAAELWRALPTTTPPLPGTARRTPDAADLTMQRLEAMTNARHRRREAGWPGDGPPDERHLQIAGAFARAEDLISRHASRPVVLNARQRADLDAARTRIMHTLYLGAHGVSVAVGHHLRGLESKVAIHGTLPAGQSLRQVRTAYEHLAAFEQLAGAIVAKTYPAALAGEHRDPPAASRLAQALADWDVVAHRALVDDPRTADLMLAARTQALILTGSNALLRSAAAAGYVDRTHHDDRLEPALVATQERWETLAVTMAALTPPHERRTNPDLTAASLEVRATLRELLLDAATTATPALIAQRTDLGLIPSTVGQALAANLDLAHLTSQALHDRRLTGAARGIHDMATAIWRSESHPNMIDGSPLQAAVAPKDLLANRAIPLPRAIRGQILDAAGSLVEVAATAMSAGSQLGGRAPALPRDADPSSSPGRVTQDRVVGLGTSRDLPAMGCER</sequence>
<proteinExistence type="predicted"/>
<dbReference type="AlphaFoldDB" id="A0A077M5Q4"/>
<evidence type="ECO:0000256" key="1">
    <source>
        <dbReference type="SAM" id="MobiDB-lite"/>
    </source>
</evidence>
<dbReference type="EMBL" id="CAJB01000426">
    <property type="protein sequence ID" value="CCH80382.1"/>
    <property type="molecule type" value="Genomic_DNA"/>
</dbReference>
<evidence type="ECO:0000313" key="3">
    <source>
        <dbReference type="Proteomes" id="UP000035721"/>
    </source>
</evidence>
<accession>A0A077M5Q4</accession>
<dbReference type="Proteomes" id="UP000035721">
    <property type="component" value="Unassembled WGS sequence"/>
</dbReference>
<organism evidence="2 3">
    <name type="scientific">Nostocoides japonicum T1-X7</name>
    <dbReference type="NCBI Taxonomy" id="1194083"/>
    <lineage>
        <taxon>Bacteria</taxon>
        <taxon>Bacillati</taxon>
        <taxon>Actinomycetota</taxon>
        <taxon>Actinomycetes</taxon>
        <taxon>Micrococcales</taxon>
        <taxon>Intrasporangiaceae</taxon>
        <taxon>Nostocoides</taxon>
    </lineage>
</organism>
<keyword evidence="3" id="KW-1185">Reference proteome</keyword>
<name>A0A077M5Q4_9MICO</name>
<reference evidence="2 3" key="1">
    <citation type="journal article" date="2013" name="ISME J.">
        <title>A metabolic model for members of the genus Tetrasphaera involved in enhanced biological phosphorus removal.</title>
        <authorList>
            <person name="Kristiansen R."/>
            <person name="Nguyen H.T.T."/>
            <person name="Saunders A.M."/>
            <person name="Nielsen J.L."/>
            <person name="Wimmer R."/>
            <person name="Le V.Q."/>
            <person name="McIlroy S.J."/>
            <person name="Petrovski S."/>
            <person name="Seviour R.J."/>
            <person name="Calteau A."/>
            <person name="Nielsen K.L."/>
            <person name="Nielsen P.H."/>
        </authorList>
    </citation>
    <scope>NUCLEOTIDE SEQUENCE [LARGE SCALE GENOMIC DNA]</scope>
    <source>
        <strain evidence="2 3">T1-X7</strain>
    </source>
</reference>
<feature type="region of interest" description="Disordered" evidence="1">
    <location>
        <begin position="451"/>
        <end position="494"/>
    </location>
</feature>
<protein>
    <submittedName>
        <fullName evidence="2">Uncharacterized protein</fullName>
    </submittedName>
</protein>
<evidence type="ECO:0000313" key="2">
    <source>
        <dbReference type="EMBL" id="CCH80382.1"/>
    </source>
</evidence>